<dbReference type="Gene3D" id="3.40.190.10">
    <property type="entry name" value="Periplasmic binding protein-like II"/>
    <property type="match status" value="1"/>
</dbReference>
<sequence length="470" mass="52236">MVYGRSTSITGPYVDKNGVNMLNGGGTLLDSGNVKWKGPGGQDVYNGCGGSSGSSGDKELTFMFRGGTDEQKAYQAVVKKYEEEHPGVKVKIIVTAADQYATKLRAAITGNSLPDVFYINPGDVKAYVNSNVLMNLTPYVENSADVDLDNIWKYGVDLYRYDGKMAGQGDIYGMPKDLGPFALGYNKTLFEKEGIPFPDKDKPYTWEEFIKVNQQATKDTNGDGKPDVFGTGFNVQWALQSFVWSNGADWLDASKTKVTIDDPKFAEALQFFADMQNKYKITPSIEEAQTLDTYQRWMKGEMAFFPVGPWDMSTFEKLPFDYDLLPFPAGSTGKSATWIGSLGIGVSAKTKYPEEAAALVNYLTASKEGMQQLVDAKVQIPNLLDMADEWAKDTSTKPANKQEFIDIVKDYGRALPGNYTYNAEWYDLFFTDIQPVLDGKITAADYVKQQQPKMQKLLDKAVEQEKKSQK</sequence>
<dbReference type="AlphaFoldDB" id="A0A8J4STP7"/>
<evidence type="ECO:0000313" key="2">
    <source>
        <dbReference type="Proteomes" id="UP000702964"/>
    </source>
</evidence>
<accession>A0A8J4STP7</accession>
<dbReference type="CDD" id="cd13585">
    <property type="entry name" value="PBP2_TMBP_like"/>
    <property type="match status" value="1"/>
</dbReference>
<name>A0A8J4STP7_9STRA</name>
<dbReference type="InterPro" id="IPR023296">
    <property type="entry name" value="Glyco_hydro_beta-prop_sf"/>
</dbReference>
<dbReference type="InterPro" id="IPR006059">
    <property type="entry name" value="SBP"/>
</dbReference>
<evidence type="ECO:0000313" key="1">
    <source>
        <dbReference type="EMBL" id="KAF4323876.1"/>
    </source>
</evidence>
<dbReference type="SUPFAM" id="SSF53850">
    <property type="entry name" value="Periplasmic binding protein-like II"/>
    <property type="match status" value="1"/>
</dbReference>
<dbReference type="SUPFAM" id="SSF75005">
    <property type="entry name" value="Arabinanase/levansucrase/invertase"/>
    <property type="match status" value="1"/>
</dbReference>
<dbReference type="EMBL" id="AOFI03000030">
    <property type="protein sequence ID" value="KAF4323876.1"/>
    <property type="molecule type" value="Genomic_DNA"/>
</dbReference>
<proteinExistence type="predicted"/>
<evidence type="ECO:0008006" key="3">
    <source>
        <dbReference type="Google" id="ProtNLM"/>
    </source>
</evidence>
<dbReference type="Pfam" id="PF01547">
    <property type="entry name" value="SBP_bac_1"/>
    <property type="match status" value="1"/>
</dbReference>
<protein>
    <recommendedName>
        <fullName evidence="3">Sugar ABC transporter substrate-binding protein</fullName>
    </recommendedName>
</protein>
<dbReference type="PANTHER" id="PTHR43649">
    <property type="entry name" value="ARABINOSE-BINDING PROTEIN-RELATED"/>
    <property type="match status" value="1"/>
</dbReference>
<organism evidence="1 2">
    <name type="scientific">Phytophthora kernoviae 00238/432</name>
    <dbReference type="NCBI Taxonomy" id="1284355"/>
    <lineage>
        <taxon>Eukaryota</taxon>
        <taxon>Sar</taxon>
        <taxon>Stramenopiles</taxon>
        <taxon>Oomycota</taxon>
        <taxon>Peronosporomycetes</taxon>
        <taxon>Peronosporales</taxon>
        <taxon>Peronosporaceae</taxon>
        <taxon>Phytophthora</taxon>
    </lineage>
</organism>
<reference evidence="1" key="1">
    <citation type="journal article" date="2015" name="Genom Data">
        <title>Draft genome sequences of Phytophthora kernoviae and Phytophthora ramorum lineage EU2 from Scotland.</title>
        <authorList>
            <person name="Sambles C."/>
            <person name="Schlenzig A."/>
            <person name="O'Neill P."/>
            <person name="Grant M."/>
            <person name="Studholme D.J."/>
        </authorList>
    </citation>
    <scope>NUCLEOTIDE SEQUENCE</scope>
    <source>
        <strain evidence="1">00238/432</strain>
    </source>
</reference>
<reference evidence="1" key="2">
    <citation type="submission" date="2020-02" db="EMBL/GenBank/DDBJ databases">
        <authorList>
            <person name="Studholme D.J."/>
        </authorList>
    </citation>
    <scope>NUCLEOTIDE SEQUENCE</scope>
    <source>
        <strain evidence="1">00238/432</strain>
    </source>
</reference>
<dbReference type="InterPro" id="IPR050490">
    <property type="entry name" value="Bact_solute-bd_prot1"/>
</dbReference>
<dbReference type="Proteomes" id="UP000702964">
    <property type="component" value="Unassembled WGS sequence"/>
</dbReference>
<gene>
    <name evidence="1" type="ORF">G195_001878</name>
</gene>
<dbReference type="PANTHER" id="PTHR43649:SF12">
    <property type="entry name" value="DIACETYLCHITOBIOSE BINDING PROTEIN DASA"/>
    <property type="match status" value="1"/>
</dbReference>
<comment type="caution">
    <text evidence="1">The sequence shown here is derived from an EMBL/GenBank/DDBJ whole genome shotgun (WGS) entry which is preliminary data.</text>
</comment>